<sequence>MGQPTSFDSSQWRHSLTLSLRTWTLQESRISMPSVQSGTAWCWRGSSLQPHPETHSLLLPPPLCAASPDPTECGCLVWVLPSRPSPLDLRFV</sequence>
<name>A0A8C2P5J0_CAPHI</name>
<dbReference type="Ensembl" id="ENSCHIT00010019927.1">
    <property type="protein sequence ID" value="ENSCHIP00010014161.1"/>
    <property type="gene ID" value="ENSCHIG00010010392.1"/>
</dbReference>
<reference evidence="1" key="2">
    <citation type="submission" date="2025-08" db="UniProtKB">
        <authorList>
            <consortium name="Ensembl"/>
        </authorList>
    </citation>
    <scope>IDENTIFICATION</scope>
</reference>
<protein>
    <submittedName>
        <fullName evidence="1">Uncharacterized protein</fullName>
    </submittedName>
</protein>
<proteinExistence type="predicted"/>
<accession>A0A8C2P5J0</accession>
<dbReference type="AlphaFoldDB" id="A0A8C2P5J0"/>
<evidence type="ECO:0000313" key="1">
    <source>
        <dbReference type="Ensembl" id="ENSCHIP00010014161.1"/>
    </source>
</evidence>
<organism evidence="1">
    <name type="scientific">Capra hircus</name>
    <name type="common">Goat</name>
    <dbReference type="NCBI Taxonomy" id="9925"/>
    <lineage>
        <taxon>Eukaryota</taxon>
        <taxon>Metazoa</taxon>
        <taxon>Chordata</taxon>
        <taxon>Craniata</taxon>
        <taxon>Vertebrata</taxon>
        <taxon>Euteleostomi</taxon>
        <taxon>Mammalia</taxon>
        <taxon>Eutheria</taxon>
        <taxon>Laurasiatheria</taxon>
        <taxon>Artiodactyla</taxon>
        <taxon>Ruminantia</taxon>
        <taxon>Pecora</taxon>
        <taxon>Bovidae</taxon>
        <taxon>Caprinae</taxon>
        <taxon>Capra</taxon>
    </lineage>
</organism>
<reference evidence="1" key="1">
    <citation type="submission" date="2019-03" db="EMBL/GenBank/DDBJ databases">
        <title>Genome sequencing and reference-guided assembly of Black Bengal Goat (Capra hircus).</title>
        <authorList>
            <person name="Siddiki A.Z."/>
            <person name="Baten A."/>
            <person name="Billah M."/>
            <person name="Alam M.A.U."/>
            <person name="Shawrob K.S.M."/>
            <person name="Saha S."/>
            <person name="Chowdhury M."/>
            <person name="Rahman A.H."/>
            <person name="Stear M."/>
            <person name="Miah G."/>
            <person name="Das G.B."/>
            <person name="Hossain M.M."/>
            <person name="Kumkum M."/>
            <person name="Islam M.S."/>
            <person name="Mollah A.M."/>
            <person name="Ahsan A."/>
            <person name="Tusar F."/>
            <person name="Khan M.K.I."/>
        </authorList>
    </citation>
    <scope>NUCLEOTIDE SEQUENCE [LARGE SCALE GENOMIC DNA]</scope>
</reference>